<feature type="compositionally biased region" description="Polar residues" evidence="1">
    <location>
        <begin position="103"/>
        <end position="114"/>
    </location>
</feature>
<dbReference type="InterPro" id="IPR022210">
    <property type="entry name" value="TF_GCR1-like"/>
</dbReference>
<feature type="compositionally biased region" description="Polar residues" evidence="1">
    <location>
        <begin position="122"/>
        <end position="138"/>
    </location>
</feature>
<gene>
    <name evidence="3" type="primary">MSN1_1</name>
    <name evidence="3" type="ORF">GRS66_004654</name>
</gene>
<evidence type="ECO:0000313" key="3">
    <source>
        <dbReference type="EMBL" id="QID82244.1"/>
    </source>
</evidence>
<dbReference type="Pfam" id="PF12550">
    <property type="entry name" value="GCR1_C"/>
    <property type="match status" value="1"/>
</dbReference>
<dbReference type="GO" id="GO:0060963">
    <property type="term" value="P:positive regulation of ribosomal protein gene transcription by RNA polymerase II"/>
    <property type="evidence" value="ECO:0007669"/>
    <property type="project" value="TreeGrafter"/>
</dbReference>
<dbReference type="InterPro" id="IPR052146">
    <property type="entry name" value="HOT1"/>
</dbReference>
<feature type="compositionally biased region" description="Low complexity" evidence="1">
    <location>
        <begin position="222"/>
        <end position="231"/>
    </location>
</feature>
<proteinExistence type="predicted"/>
<keyword evidence="4" id="KW-1185">Reference proteome</keyword>
<dbReference type="Proteomes" id="UP000501346">
    <property type="component" value="Chromosome ScXV-ScXI"/>
</dbReference>
<dbReference type="AlphaFoldDB" id="A0A6C1E149"/>
<dbReference type="GO" id="GO:0000981">
    <property type="term" value="F:DNA-binding transcription factor activity, RNA polymerase II-specific"/>
    <property type="evidence" value="ECO:0007669"/>
    <property type="project" value="TreeGrafter"/>
</dbReference>
<dbReference type="PANTHER" id="PTHR37784">
    <property type="entry name" value="PROTEIN MSN1"/>
    <property type="match status" value="1"/>
</dbReference>
<feature type="region of interest" description="Disordered" evidence="1">
    <location>
        <begin position="103"/>
        <end position="138"/>
    </location>
</feature>
<dbReference type="GO" id="GO:0000978">
    <property type="term" value="F:RNA polymerase II cis-regulatory region sequence-specific DNA binding"/>
    <property type="evidence" value="ECO:0007669"/>
    <property type="project" value="TreeGrafter"/>
</dbReference>
<organism evidence="3 4">
    <name type="scientific">Saccharomyces pastorianus</name>
    <name type="common">Lager yeast</name>
    <name type="synonym">Saccharomyces cerevisiae x Saccharomyces eubayanus</name>
    <dbReference type="NCBI Taxonomy" id="27292"/>
    <lineage>
        <taxon>Eukaryota</taxon>
        <taxon>Fungi</taxon>
        <taxon>Dikarya</taxon>
        <taxon>Ascomycota</taxon>
        <taxon>Saccharomycotina</taxon>
        <taxon>Saccharomycetes</taxon>
        <taxon>Saccharomycetales</taxon>
        <taxon>Saccharomycetaceae</taxon>
        <taxon>Saccharomyces</taxon>
    </lineage>
</organism>
<protein>
    <submittedName>
        <fullName evidence="3">Transcriptional activator</fullName>
    </submittedName>
</protein>
<feature type="compositionally biased region" description="Polar residues" evidence="1">
    <location>
        <begin position="155"/>
        <end position="198"/>
    </location>
</feature>
<name>A0A6C1E149_SACPS</name>
<feature type="compositionally biased region" description="Polar residues" evidence="1">
    <location>
        <begin position="207"/>
        <end position="221"/>
    </location>
</feature>
<dbReference type="PANTHER" id="PTHR37784:SF8">
    <property type="entry name" value="PROTEIN MSN1"/>
    <property type="match status" value="1"/>
</dbReference>
<sequence>MASNQHIGASNLNENEAILTNRVAELERRMSMFEGIFHALSNRLDLHFKKYDVVVNSQQQQINELTAFLSTLLNDQQRHAEILSEKLSGTLHGVSATSISLNQTLDPQGFTDGTTAPGAPRNYTSVPMSNDQTAHPQNEGAVSNETLFEDILNGNSQENDKSQQQTNSSNPISQENNSTNPSVDTRFNKPQNYNSNLVPSLEEYSANPPNNDGGQSQGLYISSNSSQSRQSPNLQKVSPNHENAVESNAQESVPTFEEEQYETKTGLKRKRIVCTRPFEFIKSPHSVMEVWKEYTEGVNGQPSIRKMEALYQTAWRRDPAVNKRYSRRKVLWKAIQTGLNRGYSLNYVVEILENSRYVNDKQKVKQPIGWLCHSSHIPETLK</sequence>
<dbReference type="OrthoDB" id="428577at2759"/>
<accession>A0A6C1E149</accession>
<dbReference type="EMBL" id="CP048996">
    <property type="protein sequence ID" value="QID82244.1"/>
    <property type="molecule type" value="Genomic_DNA"/>
</dbReference>
<reference evidence="3 4" key="1">
    <citation type="journal article" date="2019" name="BMC Genomics">
        <title>Chromosome level assembly and comparative genome analysis confirm lager-brewing yeasts originated from a single hybridization.</title>
        <authorList>
            <person name="Salazar A.N."/>
            <person name="Gorter de Vries A.R."/>
            <person name="van den Broek M."/>
            <person name="Brouwers N."/>
            <person name="de la Torre Cortes P."/>
            <person name="Kuijpers N.G.A."/>
            <person name="Daran J.G."/>
            <person name="Abeel T."/>
        </authorList>
    </citation>
    <scope>NUCLEOTIDE SEQUENCE [LARGE SCALE GENOMIC DNA]</scope>
    <source>
        <strain evidence="3 4">CBS 1483</strain>
    </source>
</reference>
<feature type="domain" description="Transcription activator GCR1-like" evidence="2">
    <location>
        <begin position="278"/>
        <end position="356"/>
    </location>
</feature>
<feature type="compositionally biased region" description="Polar residues" evidence="1">
    <location>
        <begin position="232"/>
        <end position="253"/>
    </location>
</feature>
<evidence type="ECO:0000259" key="2">
    <source>
        <dbReference type="Pfam" id="PF12550"/>
    </source>
</evidence>
<feature type="region of interest" description="Disordered" evidence="1">
    <location>
        <begin position="155"/>
        <end position="260"/>
    </location>
</feature>
<evidence type="ECO:0000256" key="1">
    <source>
        <dbReference type="SAM" id="MobiDB-lite"/>
    </source>
</evidence>
<evidence type="ECO:0000313" key="4">
    <source>
        <dbReference type="Proteomes" id="UP000501346"/>
    </source>
</evidence>